<sequence length="414" mass="44579">MNNLKNNAWVLSLALLATVGCSKDNGTPDTGNNGSTDRYFISAQTDEASYTFVVDDLEKDTIVDTRSAIESTTTGNRFVYNGTTAVMSLNYQQGNPSPGVVYQLNNSGVLRTNGDFVLPVGFTTIGAFDKYLVASRSGRTLNVDGGTKTGVIYYYIDTENSNQIIEKSVVTENFIGNRTAELTGVVDAGNKEFLVGVMLSAPTGQTASVDSVYAAKLDENLNVKAIYRDSRLSYSTGTFRSARYSHIANDETGNTYVFSGSHAAATTKKAGALLISKGSDAFDANYYFDIETASQGYRFKRVWHVAEDYFLLEMYNEVGVAGGQQPASQYAIVQMSTKKFTWIRTGIPAASEIDGIGWPFTSDGKAYLGITASNAQPAVYVIDPKTATAKKGITVTGMSAIQGLARLSPQSNLQ</sequence>
<gene>
    <name evidence="1" type="ORF">ACFS7Y_11105</name>
</gene>
<comment type="caution">
    <text evidence="1">The sequence shown here is derived from an EMBL/GenBank/DDBJ whole genome shotgun (WGS) entry which is preliminary data.</text>
</comment>
<evidence type="ECO:0000313" key="1">
    <source>
        <dbReference type="EMBL" id="MFD2967941.1"/>
    </source>
</evidence>
<dbReference type="RefSeq" id="WP_320186063.1">
    <property type="nucleotide sequence ID" value="NZ_CP138332.1"/>
</dbReference>
<dbReference type="InterPro" id="IPR025401">
    <property type="entry name" value="DUF4374"/>
</dbReference>
<proteinExistence type="predicted"/>
<accession>A0ABW6BER5</accession>
<dbReference type="PROSITE" id="PS51257">
    <property type="entry name" value="PROKAR_LIPOPROTEIN"/>
    <property type="match status" value="1"/>
</dbReference>
<dbReference type="EMBL" id="JBHUPB010000008">
    <property type="protein sequence ID" value="MFD2967941.1"/>
    <property type="molecule type" value="Genomic_DNA"/>
</dbReference>
<evidence type="ECO:0000313" key="2">
    <source>
        <dbReference type="Proteomes" id="UP001597525"/>
    </source>
</evidence>
<protein>
    <submittedName>
        <fullName evidence="1">DUF4374 domain-containing protein</fullName>
    </submittedName>
</protein>
<reference evidence="2" key="1">
    <citation type="journal article" date="2019" name="Int. J. Syst. Evol. Microbiol.">
        <title>The Global Catalogue of Microorganisms (GCM) 10K type strain sequencing project: providing services to taxonomists for standard genome sequencing and annotation.</title>
        <authorList>
            <consortium name="The Broad Institute Genomics Platform"/>
            <consortium name="The Broad Institute Genome Sequencing Center for Infectious Disease"/>
            <person name="Wu L."/>
            <person name="Ma J."/>
        </authorList>
    </citation>
    <scope>NUCLEOTIDE SEQUENCE [LARGE SCALE GENOMIC DNA]</scope>
    <source>
        <strain evidence="2">KCTC 22814</strain>
    </source>
</reference>
<dbReference type="Pfam" id="PF14298">
    <property type="entry name" value="DUF4374"/>
    <property type="match status" value="1"/>
</dbReference>
<name>A0ABW6BER5_9SPHI</name>
<keyword evidence="2" id="KW-1185">Reference proteome</keyword>
<dbReference type="Proteomes" id="UP001597525">
    <property type="component" value="Unassembled WGS sequence"/>
</dbReference>
<organism evidence="1 2">
    <name type="scientific">Sphingobacterium bambusae</name>
    <dbReference type="NCBI Taxonomy" id="662858"/>
    <lineage>
        <taxon>Bacteria</taxon>
        <taxon>Pseudomonadati</taxon>
        <taxon>Bacteroidota</taxon>
        <taxon>Sphingobacteriia</taxon>
        <taxon>Sphingobacteriales</taxon>
        <taxon>Sphingobacteriaceae</taxon>
        <taxon>Sphingobacterium</taxon>
    </lineage>
</organism>